<dbReference type="PANTHER" id="PTHR36445:SF1">
    <property type="entry name" value="GTP CYCLOHYDROLASE MPTA"/>
    <property type="match status" value="1"/>
</dbReference>
<dbReference type="GO" id="GO:0046654">
    <property type="term" value="P:tetrahydrofolate biosynthetic process"/>
    <property type="evidence" value="ECO:0007669"/>
    <property type="project" value="UniProtKB-UniRule"/>
</dbReference>
<dbReference type="PANTHER" id="PTHR36445">
    <property type="entry name" value="GTP CYCLOHYDROLASE MPTA"/>
    <property type="match status" value="1"/>
</dbReference>
<dbReference type="GO" id="GO:0003934">
    <property type="term" value="F:GTP cyclohydrolase I activity"/>
    <property type="evidence" value="ECO:0007669"/>
    <property type="project" value="UniProtKB-UniRule"/>
</dbReference>
<evidence type="ECO:0000256" key="2">
    <source>
        <dbReference type="HAMAP-Rule" id="MF_01527"/>
    </source>
</evidence>
<comment type="function">
    <text evidence="2">Converts GTP to 7,8-dihydroneopterin triphosphate.</text>
</comment>
<evidence type="ECO:0000256" key="1">
    <source>
        <dbReference type="ARBA" id="ARBA00022801"/>
    </source>
</evidence>
<evidence type="ECO:0000313" key="4">
    <source>
        <dbReference type="Proteomes" id="UP000243807"/>
    </source>
</evidence>
<dbReference type="UniPathway" id="UPA00848">
    <property type="reaction ID" value="UER00151"/>
</dbReference>
<reference evidence="3 4" key="1">
    <citation type="submission" date="2017-01" db="EMBL/GenBank/DDBJ databases">
        <title>Draft sequence of Acidihalobacter ferrooxidans strain DSM 14175 (strain V8).</title>
        <authorList>
            <person name="Khaleque H.N."/>
            <person name="Ramsay J.P."/>
            <person name="Murphy R.J.T."/>
            <person name="Kaksonen A.H."/>
            <person name="Boxall N.J."/>
            <person name="Watkin E.L.J."/>
        </authorList>
    </citation>
    <scope>NUCLEOTIDE SEQUENCE [LARGE SCALE GENOMIC DNA]</scope>
    <source>
        <strain evidence="3 4">V8</strain>
    </source>
</reference>
<sequence>MNQNRSAADFAADIPDVQSSPDERHVAINRVGIKSLRHPLRILSRDGSVQATVASADMYVNLPADRKGTHMSRFVALLNEIAHPLDIPAFETLLIDMNQRLGAEEGHIELRFPFFVRKTAPVSGVESLMDYDASLIGELRNGEVRISLHVVVPVTSLCPCSRDISEYGAHNQRSHITLRARINQPMWFEDLIDTAEEAGSCELFGLLKRPDEKFVTERAYENPKFVEDAVRDLAVRLNTESRIDAYVIECENFESIHNHSAYACIERDKTR</sequence>
<comment type="catalytic activity">
    <reaction evidence="2">
        <text>GTP + H2O = 7,8-dihydroneopterin 3'-triphosphate + formate + H(+)</text>
        <dbReference type="Rhea" id="RHEA:17473"/>
        <dbReference type="ChEBI" id="CHEBI:15377"/>
        <dbReference type="ChEBI" id="CHEBI:15378"/>
        <dbReference type="ChEBI" id="CHEBI:15740"/>
        <dbReference type="ChEBI" id="CHEBI:37565"/>
        <dbReference type="ChEBI" id="CHEBI:58462"/>
        <dbReference type="EC" id="3.5.4.16"/>
    </reaction>
</comment>
<protein>
    <recommendedName>
        <fullName evidence="2">GTP cyclohydrolase FolE2</fullName>
        <ecNumber evidence="2">3.5.4.16</ecNumber>
    </recommendedName>
</protein>
<dbReference type="EC" id="3.5.4.16" evidence="2"/>
<comment type="similarity">
    <text evidence="2">Belongs to the GTP cyclohydrolase IV family.</text>
</comment>
<organism evidence="3 4">
    <name type="scientific">Acidihalobacter ferrooxydans</name>
    <dbReference type="NCBI Taxonomy" id="1765967"/>
    <lineage>
        <taxon>Bacteria</taxon>
        <taxon>Pseudomonadati</taxon>
        <taxon>Pseudomonadota</taxon>
        <taxon>Gammaproteobacteria</taxon>
        <taxon>Chromatiales</taxon>
        <taxon>Ectothiorhodospiraceae</taxon>
        <taxon>Acidihalobacter</taxon>
    </lineage>
</organism>
<dbReference type="OrthoDB" id="9774824at2"/>
<gene>
    <name evidence="2" type="primary">folE2</name>
    <name evidence="3" type="ORF">BW247_13050</name>
</gene>
<dbReference type="InterPro" id="IPR022838">
    <property type="entry name" value="GTP_cyclohydrolase_FolE2"/>
</dbReference>
<dbReference type="STRING" id="1765967.BW247_13050"/>
<dbReference type="InterPro" id="IPR003801">
    <property type="entry name" value="GTP_cyclohydrolase_FolE2/MptA"/>
</dbReference>
<name>A0A1P8UJE0_9GAMM</name>
<comment type="pathway">
    <text evidence="2">Cofactor biosynthesis; 7,8-dihydroneopterin triphosphate biosynthesis; 7,8-dihydroneopterin triphosphate from GTP: step 1/1.</text>
</comment>
<keyword evidence="1 2" id="KW-0378">Hydrolase</keyword>
<dbReference type="Proteomes" id="UP000243807">
    <property type="component" value="Chromosome"/>
</dbReference>
<dbReference type="HAMAP" id="MF_01527_B">
    <property type="entry name" value="GTP_cyclohydrol_B"/>
    <property type="match status" value="1"/>
</dbReference>
<proteinExistence type="inferred from homology"/>
<dbReference type="Gene3D" id="3.10.270.10">
    <property type="entry name" value="Urate Oxidase"/>
    <property type="match status" value="1"/>
</dbReference>
<accession>A0A1P8UJE0</accession>
<dbReference type="AlphaFoldDB" id="A0A1P8UJE0"/>
<dbReference type="KEGG" id="afy:BW247_13050"/>
<dbReference type="EMBL" id="CP019434">
    <property type="protein sequence ID" value="APZ43901.1"/>
    <property type="molecule type" value="Genomic_DNA"/>
</dbReference>
<dbReference type="RefSeq" id="WP_076837525.1">
    <property type="nucleotide sequence ID" value="NZ_CP019434.1"/>
</dbReference>
<dbReference type="Pfam" id="PF02649">
    <property type="entry name" value="GCHY-1"/>
    <property type="match status" value="1"/>
</dbReference>
<evidence type="ECO:0000313" key="3">
    <source>
        <dbReference type="EMBL" id="APZ43901.1"/>
    </source>
</evidence>
<keyword evidence="4" id="KW-1185">Reference proteome</keyword>
<feature type="site" description="May be catalytically important" evidence="2">
    <location>
        <position position="158"/>
    </location>
</feature>
<dbReference type="NCBIfam" id="NF010200">
    <property type="entry name" value="PRK13674.1-1"/>
    <property type="match status" value="1"/>
</dbReference>